<organism evidence="2 3">
    <name type="scientific">Novosphingobium subterraneum</name>
    <dbReference type="NCBI Taxonomy" id="48936"/>
    <lineage>
        <taxon>Bacteria</taxon>
        <taxon>Pseudomonadati</taxon>
        <taxon>Pseudomonadota</taxon>
        <taxon>Alphaproteobacteria</taxon>
        <taxon>Sphingomonadales</taxon>
        <taxon>Sphingomonadaceae</taxon>
        <taxon>Novosphingobium</taxon>
    </lineage>
</organism>
<protein>
    <submittedName>
        <fullName evidence="2">Uncharacterized protein</fullName>
    </submittedName>
</protein>
<name>A0A0B9AJR9_9SPHN</name>
<dbReference type="AntiFam" id="ANF00116">
    <property type="entry name" value="Shadow ORF (opposite cobK)"/>
</dbReference>
<dbReference type="AlphaFoldDB" id="A0A0B9AJR9"/>
<gene>
    <name evidence="1" type="ORF">NJ75_00020</name>
    <name evidence="2" type="ORF">NJ75_00242</name>
</gene>
<dbReference type="EMBL" id="JRVC01000001">
    <property type="protein sequence ID" value="KHS49317.1"/>
    <property type="molecule type" value="Genomic_DNA"/>
</dbReference>
<proteinExistence type="predicted"/>
<keyword evidence="3" id="KW-1185">Reference proteome</keyword>
<evidence type="ECO:0000313" key="1">
    <source>
        <dbReference type="EMBL" id="KHS49317.1"/>
    </source>
</evidence>
<evidence type="ECO:0000313" key="2">
    <source>
        <dbReference type="EMBL" id="KHS49539.1"/>
    </source>
</evidence>
<dbReference type="EMBL" id="JRVC01000001">
    <property type="protein sequence ID" value="KHS49539.1"/>
    <property type="molecule type" value="Genomic_DNA"/>
</dbReference>
<sequence length="244" mass="27302">MTKPFQHIFCATDLDPVTDHRAVDHHDRKLELARSDKLCLGARATGVLAHNKVDHVRLHQQPITFSRKRPAIDDKVVGGQAWGRSRRVNKAQQVVMLRLCGKGFHMHSAQREQDAARRARKFGHRSGSVSHACPAIARPGLPCGSGQGDMGNPGNPRGLYGMCAHSRGKGMRRIDQMRDAMVLEIGHKPRHPTKAADADRHRLWPRVVGPARVAECRRNLRCRKQARQCARFGCSAKQENIRHG</sequence>
<evidence type="ECO:0000313" key="3">
    <source>
        <dbReference type="Proteomes" id="UP000031338"/>
    </source>
</evidence>
<comment type="caution">
    <text evidence="2">The sequence shown here is derived from an EMBL/GenBank/DDBJ whole genome shotgun (WGS) entry which is preliminary data.</text>
</comment>
<reference evidence="2 3" key="1">
    <citation type="submission" date="2014-10" db="EMBL/GenBank/DDBJ databases">
        <title>Draft genome sequence of Novosphingobium subterraneum DSM 12447.</title>
        <authorList>
            <person name="Gan H.M."/>
            <person name="Gan H.Y."/>
            <person name="Savka M.A."/>
        </authorList>
    </citation>
    <scope>NUCLEOTIDE SEQUENCE [LARGE SCALE GENOMIC DNA]</scope>
    <source>
        <strain evidence="2 3">DSM 12447</strain>
    </source>
</reference>
<dbReference type="STRING" id="48936.NJ75_00020"/>
<accession>A0A0B9AJR9</accession>
<dbReference type="Proteomes" id="UP000031338">
    <property type="component" value="Unassembled WGS sequence"/>
</dbReference>